<organism evidence="1 2">
    <name type="scientific">Entomophthora muscae</name>
    <dbReference type="NCBI Taxonomy" id="34485"/>
    <lineage>
        <taxon>Eukaryota</taxon>
        <taxon>Fungi</taxon>
        <taxon>Fungi incertae sedis</taxon>
        <taxon>Zoopagomycota</taxon>
        <taxon>Entomophthoromycotina</taxon>
        <taxon>Entomophthoromycetes</taxon>
        <taxon>Entomophthorales</taxon>
        <taxon>Entomophthoraceae</taxon>
        <taxon>Entomophthora</taxon>
    </lineage>
</organism>
<proteinExistence type="predicted"/>
<sequence>MDDPSLTNPCHIVRSRQIQCQIISPVSLTAMILSRYRIHGISFDYARTLLVKLRDEALGLGYNIDWQAGEDSAAILSYCLEAIGPNHVTVEMGNDDGDFSGPTPCPGATHHAQEGRVNRYAHPSPGWPGTAHVSF</sequence>
<dbReference type="EMBL" id="QTSX02001544">
    <property type="protein sequence ID" value="KAJ9080566.1"/>
    <property type="molecule type" value="Genomic_DNA"/>
</dbReference>
<reference evidence="1" key="1">
    <citation type="submission" date="2022-04" db="EMBL/GenBank/DDBJ databases">
        <title>Genome of the entomopathogenic fungus Entomophthora muscae.</title>
        <authorList>
            <person name="Elya C."/>
            <person name="Lovett B.R."/>
            <person name="Lee E."/>
            <person name="Macias A.M."/>
            <person name="Hajek A.E."/>
            <person name="De Bivort B.L."/>
            <person name="Kasson M.T."/>
            <person name="De Fine Licht H.H."/>
            <person name="Stajich J.E."/>
        </authorList>
    </citation>
    <scope>NUCLEOTIDE SEQUENCE</scope>
    <source>
        <strain evidence="1">Berkeley</strain>
    </source>
</reference>
<keyword evidence="2" id="KW-1185">Reference proteome</keyword>
<gene>
    <name evidence="1" type="ORF">DSO57_1023592</name>
</gene>
<accession>A0ACC2U1K8</accession>
<evidence type="ECO:0000313" key="1">
    <source>
        <dbReference type="EMBL" id="KAJ9080566.1"/>
    </source>
</evidence>
<comment type="caution">
    <text evidence="1">The sequence shown here is derived from an EMBL/GenBank/DDBJ whole genome shotgun (WGS) entry which is preliminary data.</text>
</comment>
<dbReference type="Proteomes" id="UP001165960">
    <property type="component" value="Unassembled WGS sequence"/>
</dbReference>
<protein>
    <submittedName>
        <fullName evidence="1">Uncharacterized protein</fullName>
    </submittedName>
</protein>
<evidence type="ECO:0000313" key="2">
    <source>
        <dbReference type="Proteomes" id="UP001165960"/>
    </source>
</evidence>
<name>A0ACC2U1K8_9FUNG</name>